<dbReference type="GO" id="GO:0006915">
    <property type="term" value="P:apoptotic process"/>
    <property type="evidence" value="ECO:0007669"/>
    <property type="project" value="TreeGrafter"/>
</dbReference>
<dbReference type="CDD" id="cd03801">
    <property type="entry name" value="GT4_PimA-like"/>
    <property type="match status" value="1"/>
</dbReference>
<dbReference type="InterPro" id="IPR002398">
    <property type="entry name" value="Pept_C14"/>
</dbReference>
<organism evidence="2 3">
    <name type="scientific">Branchiostoma belcheri</name>
    <name type="common">Amphioxus</name>
    <dbReference type="NCBI Taxonomy" id="7741"/>
    <lineage>
        <taxon>Eukaryota</taxon>
        <taxon>Metazoa</taxon>
        <taxon>Chordata</taxon>
        <taxon>Cephalochordata</taxon>
        <taxon>Leptocardii</taxon>
        <taxon>Amphioxiformes</taxon>
        <taxon>Branchiostomatidae</taxon>
        <taxon>Branchiostoma</taxon>
    </lineage>
</organism>
<dbReference type="KEGG" id="bbel:109483326"/>
<dbReference type="OrthoDB" id="10043295at2759"/>
<dbReference type="GO" id="GO:0043525">
    <property type="term" value="P:positive regulation of neuron apoptotic process"/>
    <property type="evidence" value="ECO:0007669"/>
    <property type="project" value="TreeGrafter"/>
</dbReference>
<keyword evidence="2" id="KW-1185">Reference proteome</keyword>
<dbReference type="PANTHER" id="PTHR10454">
    <property type="entry name" value="CASPASE"/>
    <property type="match status" value="1"/>
</dbReference>
<gene>
    <name evidence="3" type="primary">LOC109483326</name>
</gene>
<dbReference type="AlphaFoldDB" id="A0A6P4ZY93"/>
<dbReference type="Proteomes" id="UP000515135">
    <property type="component" value="Unplaced"/>
</dbReference>
<name>A0A6P4ZY93_BRABE</name>
<dbReference type="Pfam" id="PF20706">
    <property type="entry name" value="GT4-conflict"/>
    <property type="match status" value="1"/>
</dbReference>
<dbReference type="GO" id="GO:0006508">
    <property type="term" value="P:proteolysis"/>
    <property type="evidence" value="ECO:0007669"/>
    <property type="project" value="InterPro"/>
</dbReference>
<sequence>MDEAERKEKEKPFKVDDSSTLLTDASVSIEDLSGLEQMLDTILGRLDETDLKAKLALSSDYIIDDLGVVEKDMMAAGISFRLIVQDIPAVPDELKYMRTAEVTVGPVGGEVEIPGFAKLSAARGILQEDTMVTISTVDIPSILRGPEGVNWISGYPWSPGEDTCPQTLPTKTAQPETEPGDITPDSNVNGSGGNKPVVLLINDGYSVSAINRQMAGFLVSEGAVVYSLVLGATKEDEEDAAADGVRLILPTTFEGDERAPTLAWLTWDHMSRYPELPSDINFVVGHVNITSHAARQIKENRLPGSKLVQVTHVIPEDTSKYKGDAKVLRIERESAVILEDLLHADVIFSIGPHIYDYYKSQTRELKPHHEFLPRPSDIFNKLQVKHVDTETKVVLSIGRVKGVEREKGYDLAAKTMNIVIEQLPNTKWRARGVSAEDFPESKAVIQANVKNDKFNFTPLKYATQKELSEDMQKADVVLMPSRAEPFGLVGLEAIAAGIPVLVSHKSGLAWFLKSQDPGFDRLIVEIPDDDDEAVKTLAKRVIAVLKNGSREFEASRRLKEKLLASEYWNESHRVFLKAFGL</sequence>
<accession>A0A6P4ZY93</accession>
<evidence type="ECO:0000313" key="2">
    <source>
        <dbReference type="Proteomes" id="UP000515135"/>
    </source>
</evidence>
<dbReference type="FunFam" id="3.40.50.2000:FF:000190">
    <property type="entry name" value="Uncharacterized protein"/>
    <property type="match status" value="1"/>
</dbReference>
<evidence type="ECO:0000313" key="3">
    <source>
        <dbReference type="RefSeq" id="XP_019641873.1"/>
    </source>
</evidence>
<reference evidence="3" key="1">
    <citation type="submission" date="2025-08" db="UniProtKB">
        <authorList>
            <consortium name="RefSeq"/>
        </authorList>
    </citation>
    <scope>IDENTIFICATION</scope>
    <source>
        <tissue evidence="3">Gonad</tissue>
    </source>
</reference>
<dbReference type="SUPFAM" id="SSF53756">
    <property type="entry name" value="UDP-Glycosyltransferase/glycogen phosphorylase"/>
    <property type="match status" value="1"/>
</dbReference>
<dbReference type="RefSeq" id="XP_019641873.1">
    <property type="nucleotide sequence ID" value="XM_019786314.1"/>
</dbReference>
<feature type="compositionally biased region" description="Polar residues" evidence="1">
    <location>
        <begin position="164"/>
        <end position="175"/>
    </location>
</feature>
<dbReference type="Gene3D" id="3.40.50.2000">
    <property type="entry name" value="Glycogen Phosphorylase B"/>
    <property type="match status" value="1"/>
</dbReference>
<evidence type="ECO:0000256" key="1">
    <source>
        <dbReference type="SAM" id="MobiDB-lite"/>
    </source>
</evidence>
<proteinExistence type="predicted"/>
<feature type="region of interest" description="Disordered" evidence="1">
    <location>
        <begin position="162"/>
        <end position="191"/>
    </location>
</feature>
<dbReference type="GO" id="GO:0005737">
    <property type="term" value="C:cytoplasm"/>
    <property type="evidence" value="ECO:0007669"/>
    <property type="project" value="TreeGrafter"/>
</dbReference>
<protein>
    <submittedName>
        <fullName evidence="3">Uncharacterized protein LOC109483326</fullName>
    </submittedName>
</protein>
<dbReference type="GO" id="GO:0004197">
    <property type="term" value="F:cysteine-type endopeptidase activity"/>
    <property type="evidence" value="ECO:0007669"/>
    <property type="project" value="InterPro"/>
</dbReference>
<dbReference type="PANTHER" id="PTHR10454:SF248">
    <property type="entry name" value="CASPASE-8-LIKE"/>
    <property type="match status" value="1"/>
</dbReference>
<dbReference type="GeneID" id="109483326"/>